<dbReference type="PROSITE" id="PS50234">
    <property type="entry name" value="VWFA"/>
    <property type="match status" value="1"/>
</dbReference>
<organism evidence="3 4">
    <name type="scientific">Bizionia echini</name>
    <dbReference type="NCBI Taxonomy" id="649333"/>
    <lineage>
        <taxon>Bacteria</taxon>
        <taxon>Pseudomonadati</taxon>
        <taxon>Bacteroidota</taxon>
        <taxon>Flavobacteriia</taxon>
        <taxon>Flavobacteriales</taxon>
        <taxon>Flavobacteriaceae</taxon>
        <taxon>Bizionia</taxon>
    </lineage>
</organism>
<sequence>MPENFQFAYPLVALLIPLPFLIYWLLPPIKNRSSALKYPYFSRAVDVTNQKPKKASYIKKRNWFSWLIMYIIWLLLLTALASPELVGKPEKKIKTARNFLIVADISFSMANNDWVLDGKRVTRWSAVKNIMHEFIGNRKSDRMGLVFFGTNAYIQAPFTSDLNTIQTMLDEADVGMAGQMTNIGKAIVKGMDLFERDTIQSKVMLLLTDGVDSGEAILPLDAANMAKKDSTVVYTIGIGDPGTSSSDLDERTLEEIADMTGGKYFRAKDAEALQSIYAELDTLEPLEYEEESFVPKTLLYYIPLGAALALAGCVVLVNNLILLFKCFKRDS</sequence>
<dbReference type="Pfam" id="PF00092">
    <property type="entry name" value="VWA"/>
    <property type="match status" value="1"/>
</dbReference>
<keyword evidence="1" id="KW-1133">Transmembrane helix</keyword>
<evidence type="ECO:0000256" key="1">
    <source>
        <dbReference type="SAM" id="Phobius"/>
    </source>
</evidence>
<dbReference type="SUPFAM" id="SSF53300">
    <property type="entry name" value="vWA-like"/>
    <property type="match status" value="1"/>
</dbReference>
<evidence type="ECO:0000313" key="4">
    <source>
        <dbReference type="Proteomes" id="UP000198705"/>
    </source>
</evidence>
<proteinExistence type="predicted"/>
<gene>
    <name evidence="3" type="ORF">SAMN04487989_1011196</name>
</gene>
<feature type="transmembrane region" description="Helical" evidence="1">
    <location>
        <begin position="298"/>
        <end position="324"/>
    </location>
</feature>
<dbReference type="InterPro" id="IPR050768">
    <property type="entry name" value="UPF0353/GerABKA_families"/>
</dbReference>
<keyword evidence="1" id="KW-0472">Membrane</keyword>
<feature type="transmembrane region" description="Helical" evidence="1">
    <location>
        <begin position="6"/>
        <end position="26"/>
    </location>
</feature>
<dbReference type="RefSeq" id="WP_092206683.1">
    <property type="nucleotide sequence ID" value="NZ_FOVN01000001.1"/>
</dbReference>
<name>A0A1I4ZYX4_9FLAO</name>
<dbReference type="Proteomes" id="UP000198705">
    <property type="component" value="Unassembled WGS sequence"/>
</dbReference>
<dbReference type="InterPro" id="IPR036465">
    <property type="entry name" value="vWFA_dom_sf"/>
</dbReference>
<feature type="transmembrane region" description="Helical" evidence="1">
    <location>
        <begin position="63"/>
        <end position="82"/>
    </location>
</feature>
<dbReference type="OrthoDB" id="6206554at2"/>
<accession>A0A1I4ZYX4</accession>
<dbReference type="SMART" id="SM00327">
    <property type="entry name" value="VWA"/>
    <property type="match status" value="1"/>
</dbReference>
<keyword evidence="4" id="KW-1185">Reference proteome</keyword>
<dbReference type="InterPro" id="IPR002035">
    <property type="entry name" value="VWF_A"/>
</dbReference>
<protein>
    <submittedName>
        <fullName evidence="3">Ca-activated chloride channel family protein</fullName>
    </submittedName>
</protein>
<dbReference type="Gene3D" id="3.40.50.410">
    <property type="entry name" value="von Willebrand factor, type A domain"/>
    <property type="match status" value="1"/>
</dbReference>
<dbReference type="PANTHER" id="PTHR22550">
    <property type="entry name" value="SPORE GERMINATION PROTEIN"/>
    <property type="match status" value="1"/>
</dbReference>
<dbReference type="PANTHER" id="PTHR22550:SF18">
    <property type="entry name" value="VWFA DOMAIN-CONTAINING PROTEIN"/>
    <property type="match status" value="1"/>
</dbReference>
<evidence type="ECO:0000259" key="2">
    <source>
        <dbReference type="PROSITE" id="PS50234"/>
    </source>
</evidence>
<keyword evidence="1" id="KW-0812">Transmembrane</keyword>
<reference evidence="4" key="1">
    <citation type="submission" date="2016-10" db="EMBL/GenBank/DDBJ databases">
        <authorList>
            <person name="Varghese N."/>
            <person name="Submissions S."/>
        </authorList>
    </citation>
    <scope>NUCLEOTIDE SEQUENCE [LARGE SCALE GENOMIC DNA]</scope>
    <source>
        <strain evidence="4">DSM 23925</strain>
    </source>
</reference>
<evidence type="ECO:0000313" key="3">
    <source>
        <dbReference type="EMBL" id="SFN55391.1"/>
    </source>
</evidence>
<dbReference type="AlphaFoldDB" id="A0A1I4ZYX4"/>
<dbReference type="EMBL" id="FOVN01000001">
    <property type="protein sequence ID" value="SFN55391.1"/>
    <property type="molecule type" value="Genomic_DNA"/>
</dbReference>
<dbReference type="STRING" id="649333.SAMN04487989_1011196"/>
<feature type="domain" description="VWFA" evidence="2">
    <location>
        <begin position="98"/>
        <end position="280"/>
    </location>
</feature>